<keyword evidence="1" id="KW-1185">Reference proteome</keyword>
<dbReference type="Proteomes" id="UP000887574">
    <property type="component" value="Unplaced"/>
</dbReference>
<dbReference type="SUPFAM" id="SSF55486">
    <property type="entry name" value="Metalloproteases ('zincins'), catalytic domain"/>
    <property type="match status" value="1"/>
</dbReference>
<evidence type="ECO:0000313" key="1">
    <source>
        <dbReference type="Proteomes" id="UP000887574"/>
    </source>
</evidence>
<reference evidence="2" key="1">
    <citation type="submission" date="2022-11" db="UniProtKB">
        <authorList>
            <consortium name="WormBaseParasite"/>
        </authorList>
    </citation>
    <scope>IDENTIFICATION</scope>
</reference>
<organism evidence="1 2">
    <name type="scientific">Ditylenchus dipsaci</name>
    <dbReference type="NCBI Taxonomy" id="166011"/>
    <lineage>
        <taxon>Eukaryota</taxon>
        <taxon>Metazoa</taxon>
        <taxon>Ecdysozoa</taxon>
        <taxon>Nematoda</taxon>
        <taxon>Chromadorea</taxon>
        <taxon>Rhabditida</taxon>
        <taxon>Tylenchina</taxon>
        <taxon>Tylenchomorpha</taxon>
        <taxon>Sphaerularioidea</taxon>
        <taxon>Anguinidae</taxon>
        <taxon>Anguininae</taxon>
        <taxon>Ditylenchus</taxon>
    </lineage>
</organism>
<accession>A0A915CUF2</accession>
<name>A0A915CUF2_9BILA</name>
<evidence type="ECO:0000313" key="2">
    <source>
        <dbReference type="WBParaSite" id="jg12345"/>
    </source>
</evidence>
<dbReference type="AlphaFoldDB" id="A0A915CUF2"/>
<protein>
    <submittedName>
        <fullName evidence="2">Uncharacterized protein</fullName>
    </submittedName>
</protein>
<dbReference type="WBParaSite" id="jg12345">
    <property type="protein sequence ID" value="jg12345"/>
    <property type="gene ID" value="jg12345"/>
</dbReference>
<proteinExistence type="predicted"/>
<sequence>MMVENLWHNSVPQTTRLSGLCNLVPYKKALPVDYRNFASLAGVRKKGSATMEVLGFAHTTRNLNGNQSIQYTFIVLFPQLPPDDSNSVMEKYGHNSRCFDFGPLSWTEKKCGRVKTYSQFMAGCYEFLCAHGRIHLRVMIALLVSILAITLAS</sequence>